<organism evidence="2 3">
    <name type="scientific">Frigidibacter albus</name>
    <dbReference type="NCBI Taxonomy" id="1465486"/>
    <lineage>
        <taxon>Bacteria</taxon>
        <taxon>Pseudomonadati</taxon>
        <taxon>Pseudomonadota</taxon>
        <taxon>Alphaproteobacteria</taxon>
        <taxon>Rhodobacterales</taxon>
        <taxon>Paracoccaceae</taxon>
        <taxon>Frigidibacter</taxon>
    </lineage>
</organism>
<keyword evidence="3" id="KW-1185">Reference proteome</keyword>
<reference evidence="2 3" key="1">
    <citation type="submission" date="2020-01" db="EMBL/GenBank/DDBJ databases">
        <title>Frigidibacter albus SP32T (=CGMCC 1.13995T).</title>
        <authorList>
            <person name="Liao X."/>
        </authorList>
    </citation>
    <scope>NUCLEOTIDE SEQUENCE [LARGE SCALE GENOMIC DNA]</scope>
    <source>
        <strain evidence="2 3">SP32</strain>
    </source>
</reference>
<dbReference type="Pfam" id="PF13403">
    <property type="entry name" value="Hint_2"/>
    <property type="match status" value="1"/>
</dbReference>
<dbReference type="InterPro" id="IPR036844">
    <property type="entry name" value="Hint_dom_sf"/>
</dbReference>
<dbReference type="Proteomes" id="UP000477083">
    <property type="component" value="Unassembled WGS sequence"/>
</dbReference>
<feature type="domain" description="Hedgehog/Intein (Hint)" evidence="1">
    <location>
        <begin position="29"/>
        <end position="159"/>
    </location>
</feature>
<proteinExistence type="predicted"/>
<evidence type="ECO:0000259" key="1">
    <source>
        <dbReference type="Pfam" id="PF13403"/>
    </source>
</evidence>
<dbReference type="SUPFAM" id="SSF51294">
    <property type="entry name" value="Hedgehog/intein (Hint) domain"/>
    <property type="match status" value="1"/>
</dbReference>
<dbReference type="AlphaFoldDB" id="A0A6L8VDT0"/>
<gene>
    <name evidence="2" type="ORF">GS660_04430</name>
</gene>
<dbReference type="OrthoDB" id="7873527at2"/>
<sequence length="166" mass="17713">MTDKDQWRTPGRQAGAHACGNATDFGAGLARGTRVLTLEGALPVEYLSPGDRVVTRGGARLLRAVRAGRMTGQMVRLRAGVLGLDRPEAELLLAPGTGVLIRDWRALALYGAKQAVVPVRRLIDGDFIAAVSVQDLPVYALEFDAPQVIYAEGIEIEALPALVTAR</sequence>
<comment type="caution">
    <text evidence="2">The sequence shown here is derived from an EMBL/GenBank/DDBJ whole genome shotgun (WGS) entry which is preliminary data.</text>
</comment>
<evidence type="ECO:0000313" key="3">
    <source>
        <dbReference type="Proteomes" id="UP000477083"/>
    </source>
</evidence>
<name>A0A6L8VDT0_9RHOB</name>
<protein>
    <recommendedName>
        <fullName evidence="1">Hedgehog/Intein (Hint) domain-containing protein</fullName>
    </recommendedName>
</protein>
<dbReference type="InterPro" id="IPR028992">
    <property type="entry name" value="Hedgehog/Intein_dom"/>
</dbReference>
<evidence type="ECO:0000313" key="2">
    <source>
        <dbReference type="EMBL" id="MZQ88344.1"/>
    </source>
</evidence>
<dbReference type="RefSeq" id="WP_161343792.1">
    <property type="nucleotide sequence ID" value="NZ_BMGW01000002.1"/>
</dbReference>
<dbReference type="EMBL" id="WWNR01000002">
    <property type="protein sequence ID" value="MZQ88344.1"/>
    <property type="molecule type" value="Genomic_DNA"/>
</dbReference>
<accession>A0A6L8VDT0</accession>